<evidence type="ECO:0000313" key="1">
    <source>
        <dbReference type="EMBL" id="MDT0417457.1"/>
    </source>
</evidence>
<protein>
    <submittedName>
        <fullName evidence="1">Phosphoribosyltransferase family protein</fullName>
    </submittedName>
</protein>
<dbReference type="Proteomes" id="UP001183607">
    <property type="component" value="Unassembled WGS sequence"/>
</dbReference>
<proteinExistence type="predicted"/>
<dbReference type="Gene3D" id="3.40.50.2020">
    <property type="match status" value="1"/>
</dbReference>
<dbReference type="InterPro" id="IPR051910">
    <property type="entry name" value="ComF/GntX_DNA_util-trans"/>
</dbReference>
<dbReference type="AlphaFoldDB" id="A0ABD5E9I9"/>
<evidence type="ECO:0000313" key="2">
    <source>
        <dbReference type="Proteomes" id="UP001183607"/>
    </source>
</evidence>
<comment type="caution">
    <text evidence="1">The sequence shown here is derived from an EMBL/GenBank/DDBJ whole genome shotgun (WGS) entry which is preliminary data.</text>
</comment>
<dbReference type="PANTHER" id="PTHR47505:SF1">
    <property type="entry name" value="DNA UTILIZATION PROTEIN YHGH"/>
    <property type="match status" value="1"/>
</dbReference>
<dbReference type="RefSeq" id="WP_234019219.1">
    <property type="nucleotide sequence ID" value="NZ_JAVRER010000028.1"/>
</dbReference>
<gene>
    <name evidence="1" type="ORF">RM574_18385</name>
</gene>
<dbReference type="PANTHER" id="PTHR47505">
    <property type="entry name" value="DNA UTILIZATION PROTEIN YHGH"/>
    <property type="match status" value="1"/>
</dbReference>
<dbReference type="SUPFAM" id="SSF53271">
    <property type="entry name" value="PRTase-like"/>
    <property type="match status" value="1"/>
</dbReference>
<dbReference type="GO" id="GO:0016757">
    <property type="term" value="F:glycosyltransferase activity"/>
    <property type="evidence" value="ECO:0007669"/>
    <property type="project" value="UniProtKB-KW"/>
</dbReference>
<sequence>MDGWWSVVAELMLPAECFGCGSAGALACGGCREVLDGTEVRRVRPEPSPPGLPGVSAAVAYEGVVRTLLLAYKERGALGLAGPLGGALAAAVRHGVTRADRGAGPVVLVPVPSAARAVRARGHDHVLRLARVAAGRLRAEGCAARVVPALALGREVRDQAGLGARERRANLAGAVRVRAGAVRLLREVPGRTTVVLVDDLMTTGSTIAEAARALRAADVEGVQRGDRSIRPGGAGERITGAVRAAVVAVSPRAFEINRK</sequence>
<reference evidence="2" key="1">
    <citation type="submission" date="2023-07" db="EMBL/GenBank/DDBJ databases">
        <title>30 novel species of actinomycetes from the DSMZ collection.</title>
        <authorList>
            <person name="Nouioui I."/>
        </authorList>
    </citation>
    <scope>NUCLEOTIDE SEQUENCE [LARGE SCALE GENOMIC DNA]</scope>
    <source>
        <strain evidence="2">DSM 41982</strain>
    </source>
</reference>
<name>A0ABD5E9I9_9ACTN</name>
<accession>A0ABD5E9I9</accession>
<organism evidence="1 2">
    <name type="scientific">Streptomyces evansiae</name>
    <dbReference type="NCBI Taxonomy" id="3075535"/>
    <lineage>
        <taxon>Bacteria</taxon>
        <taxon>Bacillati</taxon>
        <taxon>Actinomycetota</taxon>
        <taxon>Actinomycetes</taxon>
        <taxon>Kitasatosporales</taxon>
        <taxon>Streptomycetaceae</taxon>
        <taxon>Streptomyces</taxon>
    </lineage>
</organism>
<dbReference type="InterPro" id="IPR029057">
    <property type="entry name" value="PRTase-like"/>
</dbReference>
<keyword evidence="1" id="KW-0808">Transferase</keyword>
<dbReference type="EMBL" id="JAVRER010000028">
    <property type="protein sequence ID" value="MDT0417457.1"/>
    <property type="molecule type" value="Genomic_DNA"/>
</dbReference>
<keyword evidence="1" id="KW-0328">Glycosyltransferase</keyword>